<dbReference type="Gene3D" id="1.10.287.130">
    <property type="match status" value="1"/>
</dbReference>
<evidence type="ECO:0000256" key="13">
    <source>
        <dbReference type="ARBA" id="ARBA00023136"/>
    </source>
</evidence>
<dbReference type="Gene3D" id="1.10.10.10">
    <property type="entry name" value="Winged helix-like DNA-binding domain superfamily/Winged helix DNA-binding domain"/>
    <property type="match status" value="1"/>
</dbReference>
<dbReference type="SMART" id="SM00388">
    <property type="entry name" value="HisKA"/>
    <property type="match status" value="1"/>
</dbReference>
<dbReference type="AlphaFoldDB" id="A0A7V8JRQ7"/>
<dbReference type="InterPro" id="IPR005467">
    <property type="entry name" value="His_kinase_dom"/>
</dbReference>
<proteinExistence type="predicted"/>
<dbReference type="EC" id="2.7.13.3" evidence="3"/>
<dbReference type="PROSITE" id="PS50110">
    <property type="entry name" value="RESPONSE_REGULATORY"/>
    <property type="match status" value="1"/>
</dbReference>
<comment type="catalytic activity">
    <reaction evidence="1">
        <text>ATP + protein L-histidine = ADP + protein N-phospho-L-histidine.</text>
        <dbReference type="EC" id="2.7.13.3"/>
    </reaction>
</comment>
<dbReference type="GO" id="GO:0003677">
    <property type="term" value="F:DNA binding"/>
    <property type="evidence" value="ECO:0007669"/>
    <property type="project" value="UniProtKB-UniRule"/>
</dbReference>
<evidence type="ECO:0000256" key="4">
    <source>
        <dbReference type="ARBA" id="ARBA00022553"/>
    </source>
</evidence>
<dbReference type="InterPro" id="IPR003594">
    <property type="entry name" value="HATPase_dom"/>
</dbReference>
<name>A0A7V8JRQ7_9BURK</name>
<organism evidence="19 20">
    <name type="scientific">Paracidovorax wautersii</name>
    <dbReference type="NCBI Taxonomy" id="1177982"/>
    <lineage>
        <taxon>Bacteria</taxon>
        <taxon>Pseudomonadati</taxon>
        <taxon>Pseudomonadota</taxon>
        <taxon>Betaproteobacteria</taxon>
        <taxon>Burkholderiales</taxon>
        <taxon>Comamonadaceae</taxon>
        <taxon>Paracidovorax</taxon>
    </lineage>
</organism>
<evidence type="ECO:0000256" key="2">
    <source>
        <dbReference type="ARBA" id="ARBA00004141"/>
    </source>
</evidence>
<dbReference type="Pfam" id="PF00486">
    <property type="entry name" value="Trans_reg_C"/>
    <property type="match status" value="1"/>
</dbReference>
<keyword evidence="11" id="KW-0902">Two-component regulatory system</keyword>
<feature type="DNA-binding region" description="OmpR/PhoB-type" evidence="15">
    <location>
        <begin position="124"/>
        <end position="220"/>
    </location>
</feature>
<dbReference type="SUPFAM" id="SSF46894">
    <property type="entry name" value="C-terminal effector domain of the bipartite response regulators"/>
    <property type="match status" value="1"/>
</dbReference>
<evidence type="ECO:0000313" key="20">
    <source>
        <dbReference type="Proteomes" id="UP000461670"/>
    </source>
</evidence>
<evidence type="ECO:0000256" key="10">
    <source>
        <dbReference type="ARBA" id="ARBA00022989"/>
    </source>
</evidence>
<dbReference type="InterPro" id="IPR036097">
    <property type="entry name" value="HisK_dim/P_sf"/>
</dbReference>
<keyword evidence="13" id="KW-0472">Membrane</keyword>
<dbReference type="InterPro" id="IPR036890">
    <property type="entry name" value="HATPase_C_sf"/>
</dbReference>
<dbReference type="InterPro" id="IPR003661">
    <property type="entry name" value="HisK_dim/P_dom"/>
</dbReference>
<comment type="caution">
    <text evidence="19">The sequence shown here is derived from an EMBL/GenBank/DDBJ whole genome shotgun (WGS) entry which is preliminary data.</text>
</comment>
<evidence type="ECO:0000256" key="11">
    <source>
        <dbReference type="ARBA" id="ARBA00023012"/>
    </source>
</evidence>
<evidence type="ECO:0000259" key="17">
    <source>
        <dbReference type="PROSITE" id="PS50110"/>
    </source>
</evidence>
<keyword evidence="7" id="KW-0547">Nucleotide-binding</keyword>
<feature type="domain" description="Histidine kinase" evidence="16">
    <location>
        <begin position="390"/>
        <end position="653"/>
    </location>
</feature>
<dbReference type="EMBL" id="WNDQ01000007">
    <property type="protein sequence ID" value="KAF1023088.1"/>
    <property type="molecule type" value="Genomic_DNA"/>
</dbReference>
<dbReference type="PROSITE" id="PS50109">
    <property type="entry name" value="HIS_KIN"/>
    <property type="match status" value="1"/>
</dbReference>
<evidence type="ECO:0000259" key="16">
    <source>
        <dbReference type="PROSITE" id="PS50109"/>
    </source>
</evidence>
<evidence type="ECO:0000256" key="9">
    <source>
        <dbReference type="ARBA" id="ARBA00022840"/>
    </source>
</evidence>
<evidence type="ECO:0000256" key="12">
    <source>
        <dbReference type="ARBA" id="ARBA00023125"/>
    </source>
</evidence>
<dbReference type="SMART" id="SM00387">
    <property type="entry name" value="HATPase_c"/>
    <property type="match status" value="1"/>
</dbReference>
<keyword evidence="4 14" id="KW-0597">Phosphoprotein</keyword>
<dbReference type="CDD" id="cd17624">
    <property type="entry name" value="REC_OmpR_PmrA-like"/>
    <property type="match status" value="1"/>
</dbReference>
<feature type="domain" description="OmpR/PhoB-type" evidence="18">
    <location>
        <begin position="124"/>
        <end position="220"/>
    </location>
</feature>
<keyword evidence="9" id="KW-0067">ATP-binding</keyword>
<dbReference type="InterPro" id="IPR016032">
    <property type="entry name" value="Sig_transdc_resp-reg_C-effctor"/>
</dbReference>
<dbReference type="PROSITE" id="PS51755">
    <property type="entry name" value="OMPR_PHOB"/>
    <property type="match status" value="1"/>
</dbReference>
<dbReference type="PRINTS" id="PR00344">
    <property type="entry name" value="BCTRLSENSOR"/>
</dbReference>
<dbReference type="GO" id="GO:0006355">
    <property type="term" value="P:regulation of DNA-templated transcription"/>
    <property type="evidence" value="ECO:0007669"/>
    <property type="project" value="InterPro"/>
</dbReference>
<protein>
    <recommendedName>
        <fullName evidence="3">histidine kinase</fullName>
        <ecNumber evidence="3">2.7.13.3</ecNumber>
    </recommendedName>
</protein>
<evidence type="ECO:0000256" key="14">
    <source>
        <dbReference type="PROSITE-ProRule" id="PRU00169"/>
    </source>
</evidence>
<evidence type="ECO:0000256" key="3">
    <source>
        <dbReference type="ARBA" id="ARBA00012438"/>
    </source>
</evidence>
<dbReference type="InterPro" id="IPR011006">
    <property type="entry name" value="CheY-like_superfamily"/>
</dbReference>
<comment type="subcellular location">
    <subcellularLocation>
        <location evidence="2">Membrane</location>
        <topology evidence="2">Multi-pass membrane protein</topology>
    </subcellularLocation>
</comment>
<dbReference type="GO" id="GO:0005886">
    <property type="term" value="C:plasma membrane"/>
    <property type="evidence" value="ECO:0007669"/>
    <property type="project" value="TreeGrafter"/>
</dbReference>
<dbReference type="SMART" id="SM00862">
    <property type="entry name" value="Trans_reg_C"/>
    <property type="match status" value="1"/>
</dbReference>
<reference evidence="20" key="1">
    <citation type="journal article" date="2020" name="MBio">
        <title>Horizontal gene transfer to a defensive symbiont with a reduced genome amongst a multipartite beetle microbiome.</title>
        <authorList>
            <person name="Waterworth S.C."/>
            <person name="Florez L.V."/>
            <person name="Rees E.R."/>
            <person name="Hertweck C."/>
            <person name="Kaltenpoth M."/>
            <person name="Kwan J.C."/>
        </authorList>
    </citation>
    <scope>NUCLEOTIDE SEQUENCE [LARGE SCALE GENOMIC DNA]</scope>
</reference>
<sequence>MRILLVEDEIDMASWLLRALKQSGFVADHAATAQEAETFIAVTDYDIVVLDLRLPDRHGFELLATLRDRGCATPVLILTAQGSLHDRVQGLNLGADDFLTKPFAVEELEARMASIVRRSVGRQTGRLQCASLFYDDASRAFNLKGDWLALTPREHAALLTLLMRSGSPVAKSQLSGKVFPHDREVGPDAIELVLHRVRRKLEGSDVRIVTVRGLGYMMERAPRASTRGELGDDGRYHRQLLGDAALPGPPQPAALQPVFYNAQFQDRPVRIAAIERRMHAAGTDYHVLVLAAESTGAREQALQVVWQQTVLRDVWQLGIVILLVWLSVGWTLKPLNRLRDGLRQRGGQPLTTPLEAQSVPNEVRPLVDVINQHIWARQEAVEAQARFLADASHQLRMPLAIMFAQARYALREHDPVRTRETLEAILGQLDHSRRLAEQLLSLAHATQAAPGEGARRVDLNAIARDVVLQYLSMAHGKNIDLGWQDARGEEVADQSADPSVDGAGDAAAPVALVVPVLASDVEIREILANLVHNAIRYTPAGGHITLAVHAAAGHAPGLPAPGEGRWARAEVIDSGPGIAPERRESAFARFQREAAAEVADAATARGAGLGLSIARAYAQRNGGEVVLADAQPEARARGQAPGLRAVLWLPAAT</sequence>
<dbReference type="Pfam" id="PF02518">
    <property type="entry name" value="HATPase_c"/>
    <property type="match status" value="1"/>
</dbReference>
<accession>A0A7V8JRQ7</accession>
<dbReference type="InterPro" id="IPR004358">
    <property type="entry name" value="Sig_transdc_His_kin-like_C"/>
</dbReference>
<evidence type="ECO:0000313" key="19">
    <source>
        <dbReference type="EMBL" id="KAF1023088.1"/>
    </source>
</evidence>
<gene>
    <name evidence="19" type="primary">tctD_2</name>
    <name evidence="19" type="ORF">GAK30_00778</name>
</gene>
<dbReference type="InterPro" id="IPR001867">
    <property type="entry name" value="OmpR/PhoB-type_DNA-bd"/>
</dbReference>
<evidence type="ECO:0000256" key="8">
    <source>
        <dbReference type="ARBA" id="ARBA00022777"/>
    </source>
</evidence>
<dbReference type="CDD" id="cd00383">
    <property type="entry name" value="trans_reg_C"/>
    <property type="match status" value="1"/>
</dbReference>
<dbReference type="InterPro" id="IPR013727">
    <property type="entry name" value="2CSK_N"/>
</dbReference>
<keyword evidence="6" id="KW-0812">Transmembrane</keyword>
<dbReference type="PANTHER" id="PTHR45436">
    <property type="entry name" value="SENSOR HISTIDINE KINASE YKOH"/>
    <property type="match status" value="1"/>
</dbReference>
<dbReference type="SMART" id="SM00448">
    <property type="entry name" value="REC"/>
    <property type="match status" value="1"/>
</dbReference>
<evidence type="ECO:0000256" key="6">
    <source>
        <dbReference type="ARBA" id="ARBA00022692"/>
    </source>
</evidence>
<evidence type="ECO:0000256" key="5">
    <source>
        <dbReference type="ARBA" id="ARBA00022679"/>
    </source>
</evidence>
<dbReference type="Pfam" id="PF08521">
    <property type="entry name" value="2CSK_N"/>
    <property type="match status" value="1"/>
</dbReference>
<dbReference type="InterPro" id="IPR001789">
    <property type="entry name" value="Sig_transdc_resp-reg_receiver"/>
</dbReference>
<keyword evidence="5" id="KW-0808">Transferase</keyword>
<dbReference type="GO" id="GO:0000155">
    <property type="term" value="F:phosphorelay sensor kinase activity"/>
    <property type="evidence" value="ECO:0007669"/>
    <property type="project" value="InterPro"/>
</dbReference>
<dbReference type="GO" id="GO:0005524">
    <property type="term" value="F:ATP binding"/>
    <property type="evidence" value="ECO:0007669"/>
    <property type="project" value="UniProtKB-KW"/>
</dbReference>
<dbReference type="PANTHER" id="PTHR45436:SF14">
    <property type="entry name" value="SENSOR PROTEIN QSEC"/>
    <property type="match status" value="1"/>
</dbReference>
<keyword evidence="10" id="KW-1133">Transmembrane helix</keyword>
<dbReference type="InterPro" id="IPR050428">
    <property type="entry name" value="TCS_sensor_his_kinase"/>
</dbReference>
<evidence type="ECO:0000259" key="18">
    <source>
        <dbReference type="PROSITE" id="PS51755"/>
    </source>
</evidence>
<dbReference type="Pfam" id="PF00072">
    <property type="entry name" value="Response_reg"/>
    <property type="match status" value="1"/>
</dbReference>
<feature type="domain" description="Response regulatory" evidence="17">
    <location>
        <begin position="2"/>
        <end position="116"/>
    </location>
</feature>
<dbReference type="CDD" id="cd00082">
    <property type="entry name" value="HisKA"/>
    <property type="match status" value="1"/>
</dbReference>
<dbReference type="SUPFAM" id="SSF55874">
    <property type="entry name" value="ATPase domain of HSP90 chaperone/DNA topoisomerase II/histidine kinase"/>
    <property type="match status" value="1"/>
</dbReference>
<keyword evidence="8" id="KW-0418">Kinase</keyword>
<evidence type="ECO:0000256" key="1">
    <source>
        <dbReference type="ARBA" id="ARBA00000085"/>
    </source>
</evidence>
<dbReference type="Gene3D" id="3.40.50.2300">
    <property type="match status" value="1"/>
</dbReference>
<keyword evidence="12 15" id="KW-0238">DNA-binding</keyword>
<evidence type="ECO:0000256" key="15">
    <source>
        <dbReference type="PROSITE-ProRule" id="PRU01091"/>
    </source>
</evidence>
<dbReference type="InterPro" id="IPR036388">
    <property type="entry name" value="WH-like_DNA-bd_sf"/>
</dbReference>
<evidence type="ECO:0000256" key="7">
    <source>
        <dbReference type="ARBA" id="ARBA00022741"/>
    </source>
</evidence>
<dbReference type="Gene3D" id="3.30.565.10">
    <property type="entry name" value="Histidine kinase-like ATPase, C-terminal domain"/>
    <property type="match status" value="1"/>
</dbReference>
<dbReference type="Pfam" id="PF00512">
    <property type="entry name" value="HisKA"/>
    <property type="match status" value="1"/>
</dbReference>
<dbReference type="Proteomes" id="UP000461670">
    <property type="component" value="Unassembled WGS sequence"/>
</dbReference>
<feature type="modified residue" description="4-aspartylphosphate" evidence="14">
    <location>
        <position position="51"/>
    </location>
</feature>
<dbReference type="SUPFAM" id="SSF52172">
    <property type="entry name" value="CheY-like"/>
    <property type="match status" value="1"/>
</dbReference>
<dbReference type="SUPFAM" id="SSF47384">
    <property type="entry name" value="Homodimeric domain of signal transducing histidine kinase"/>
    <property type="match status" value="1"/>
</dbReference>